<evidence type="ECO:0000313" key="3">
    <source>
        <dbReference type="Proteomes" id="UP001528673"/>
    </source>
</evidence>
<proteinExistence type="predicted"/>
<gene>
    <name evidence="2" type="ORF">PSQ40_14565</name>
</gene>
<dbReference type="EMBL" id="JAQSIP010000006">
    <property type="protein sequence ID" value="MDD0839804.1"/>
    <property type="molecule type" value="Genomic_DNA"/>
</dbReference>
<feature type="chain" id="PRO_5045564494" evidence="1">
    <location>
        <begin position="44"/>
        <end position="335"/>
    </location>
</feature>
<evidence type="ECO:0000256" key="1">
    <source>
        <dbReference type="SAM" id="SignalP"/>
    </source>
</evidence>
<name>A0ABT5N0G4_9BURK</name>
<evidence type="ECO:0000313" key="2">
    <source>
        <dbReference type="EMBL" id="MDD0839804.1"/>
    </source>
</evidence>
<protein>
    <submittedName>
        <fullName evidence="2">DUF2145 domain-containing protein</fullName>
    </submittedName>
</protein>
<comment type="caution">
    <text evidence="2">The sequence shown here is derived from an EMBL/GenBank/DDBJ whole genome shotgun (WGS) entry which is preliminary data.</text>
</comment>
<dbReference type="InterPro" id="IPR014547">
    <property type="entry name" value="UCP028477"/>
</dbReference>
<accession>A0ABT5N0G4</accession>
<keyword evidence="1" id="KW-0732">Signal</keyword>
<reference evidence="2 3" key="1">
    <citation type="submission" date="2023-02" db="EMBL/GenBank/DDBJ databases">
        <title>Bacterial whole genomic sequence of Curvibacter sp. HBC61.</title>
        <authorList>
            <person name="Le V."/>
            <person name="Ko S.-R."/>
            <person name="Ahn C.-Y."/>
            <person name="Oh H.-M."/>
        </authorList>
    </citation>
    <scope>NUCLEOTIDE SEQUENCE [LARGE SCALE GENOMIC DNA]</scope>
    <source>
        <strain evidence="2 3">HBC61</strain>
    </source>
</reference>
<feature type="signal peptide" evidence="1">
    <location>
        <begin position="1"/>
        <end position="43"/>
    </location>
</feature>
<dbReference type="Pfam" id="PF09916">
    <property type="entry name" value="DUF2145"/>
    <property type="match status" value="1"/>
</dbReference>
<dbReference type="Proteomes" id="UP001528673">
    <property type="component" value="Unassembled WGS sequence"/>
</dbReference>
<organism evidence="2 3">
    <name type="scientific">Curvibacter cyanobacteriorum</name>
    <dbReference type="NCBI Taxonomy" id="3026422"/>
    <lineage>
        <taxon>Bacteria</taxon>
        <taxon>Pseudomonadati</taxon>
        <taxon>Pseudomonadota</taxon>
        <taxon>Betaproteobacteria</taxon>
        <taxon>Burkholderiales</taxon>
        <taxon>Comamonadaceae</taxon>
        <taxon>Curvibacter</taxon>
    </lineage>
</organism>
<keyword evidence="3" id="KW-1185">Reference proteome</keyword>
<dbReference type="PIRSF" id="PIRSF028477">
    <property type="entry name" value="UCP028477"/>
    <property type="match status" value="1"/>
</dbReference>
<sequence length="335" mass="36897">MLRALTQSMFMKQAIFVKQAMFVKQAVLVTLAAVLALVRPAVAQAPADTAPGPSTAWGAAWCSRTPAMTVEQQARLLRFAARVQAELQHSPPGSSTLISRSGLDLERFGLRYSHAALAWQNGAGEWLTRQLYYACDEGRPRLYDQGVAGFTLGGNDPELTYLSLVKLPAGPGHALREAALDRPRALRLLAARYSANAYAFSTQYQNCNQWLAELLAVAWAPLHADRGALREQAQQWLAQAGYAPEPVPVGSHWLMLASAFVPLVHLHDHPEDDRYALQLRVSLPRSLEAFVRQQVPDSERVEMCLKGRQMVIHRGWSPVAEGCQAGPGDEVVWLD</sequence>